<dbReference type="Pfam" id="PF01852">
    <property type="entry name" value="START"/>
    <property type="match status" value="1"/>
</dbReference>
<dbReference type="InterPro" id="IPR042160">
    <property type="entry name" value="HD-Zip_IV"/>
</dbReference>
<evidence type="ECO:0000256" key="5">
    <source>
        <dbReference type="ARBA" id="ARBA00023242"/>
    </source>
</evidence>
<dbReference type="InterPro" id="IPR002913">
    <property type="entry name" value="START_lipid-bd_dom"/>
</dbReference>
<comment type="caution">
    <text evidence="7">The sequence shown here is derived from an EMBL/GenBank/DDBJ whole genome shotgun (WGS) entry which is preliminary data.</text>
</comment>
<reference evidence="7" key="2">
    <citation type="submission" date="2020-06" db="EMBL/GenBank/DDBJ databases">
        <title>Helianthus annuus Genome sequencing and assembly Release 2.</title>
        <authorList>
            <person name="Gouzy J."/>
            <person name="Langlade N."/>
            <person name="Munos S."/>
        </authorList>
    </citation>
    <scope>NUCLEOTIDE SEQUENCE</scope>
    <source>
        <tissue evidence="7">Leaves</tissue>
    </source>
</reference>
<evidence type="ECO:0000259" key="6">
    <source>
        <dbReference type="PROSITE" id="PS50848"/>
    </source>
</evidence>
<proteinExistence type="predicted"/>
<keyword evidence="8" id="KW-1185">Reference proteome</keyword>
<evidence type="ECO:0000256" key="2">
    <source>
        <dbReference type="ARBA" id="ARBA00023125"/>
    </source>
</evidence>
<dbReference type="SMART" id="SM00234">
    <property type="entry name" value="START"/>
    <property type="match status" value="1"/>
</dbReference>
<dbReference type="Proteomes" id="UP000215914">
    <property type="component" value="Unassembled WGS sequence"/>
</dbReference>
<evidence type="ECO:0000256" key="4">
    <source>
        <dbReference type="ARBA" id="ARBA00023163"/>
    </source>
</evidence>
<keyword evidence="1" id="KW-0805">Transcription regulation</keyword>
<keyword evidence="3" id="KW-0371">Homeobox</keyword>
<dbReference type="GO" id="GO:0003677">
    <property type="term" value="F:DNA binding"/>
    <property type="evidence" value="ECO:0007669"/>
    <property type="project" value="UniProtKB-KW"/>
</dbReference>
<gene>
    <name evidence="7" type="ORF">HanXRQr2_Chr14g0669581</name>
</gene>
<evidence type="ECO:0000256" key="3">
    <source>
        <dbReference type="ARBA" id="ARBA00023155"/>
    </source>
</evidence>
<dbReference type="GO" id="GO:0008289">
    <property type="term" value="F:lipid binding"/>
    <property type="evidence" value="ECO:0007669"/>
    <property type="project" value="InterPro"/>
</dbReference>
<protein>
    <submittedName>
        <fullName evidence="7">START domain-containing protein</fullName>
    </submittedName>
</protein>
<dbReference type="Pfam" id="PF25797">
    <property type="entry name" value="PDF2_C"/>
    <property type="match status" value="1"/>
</dbReference>
<evidence type="ECO:0000313" key="7">
    <source>
        <dbReference type="EMBL" id="KAF5771348.1"/>
    </source>
</evidence>
<keyword evidence="5" id="KW-0539">Nucleus</keyword>
<evidence type="ECO:0000256" key="1">
    <source>
        <dbReference type="ARBA" id="ARBA00023015"/>
    </source>
</evidence>
<dbReference type="Gramene" id="mRNA:HanXRQr2_Chr14g0669581">
    <property type="protein sequence ID" value="mRNA:HanXRQr2_Chr14g0669581"/>
    <property type="gene ID" value="HanXRQr2_Chr14g0669581"/>
</dbReference>
<dbReference type="CDD" id="cd08875">
    <property type="entry name" value="START_ArGLABRA2_like"/>
    <property type="match status" value="1"/>
</dbReference>
<dbReference type="InterPro" id="IPR057993">
    <property type="entry name" value="HD-Zip_IV_C"/>
</dbReference>
<dbReference type="EMBL" id="MNCJ02000329">
    <property type="protein sequence ID" value="KAF5771348.1"/>
    <property type="molecule type" value="Genomic_DNA"/>
</dbReference>
<sequence length="518" mass="58071">MKEFLKNPHKSIFEHKICIENARLKEKIHAMTIQYNQSYGLNETRMGIDMAIQTKSYLKLAPYAMDELFKLGALNDPLWNKSTHGQGETLDFKLYEWAFPPCLGPKPHGFVSEASRAKGVIPMATSDFVEALFNADRWRDMFGGMIGRCTTKVISNGARGSRNGALLLMKAEIQVFSSFVPVRVLNFIRYVNKHAEGLWVVVDYSVDFGTDRRLTRRCPSGCILQSMPNGCTKVTWIEHTEYDEQLIHENYRGLIRSGVGFGAQRWVSALLGQCKCIAPNLFESTTRCLRSLAQRMRRMFCATVCLTGWERWNLVANVPGRPRIMARMYNNFQGVSGVVMSATHSVWIAANHRHLFEMMLIKDLRSVWDVLCHTIATRDMYSFPLSQDEANFNCVSILDSNTLQAGVNQPLKVLQEASSDTTGSLIVYAIVDTPTVALVMQGGDSSRVGLLPIGLSIVPYHGESGESGSMVTVGFHRLLRNQVISNITVENINTLNRLVAQTVQGLKMLVDPLNEEGM</sequence>
<keyword evidence="2" id="KW-0238">DNA-binding</keyword>
<dbReference type="PANTHER" id="PTHR45654:SF71">
    <property type="entry name" value="START DOMAIN, HOMEODOMAIN-LIKE PROTEIN-RELATED"/>
    <property type="match status" value="1"/>
</dbReference>
<dbReference type="AlphaFoldDB" id="A0A9K3ED46"/>
<accession>A0A9K3ED46</accession>
<evidence type="ECO:0000313" key="8">
    <source>
        <dbReference type="Proteomes" id="UP000215914"/>
    </source>
</evidence>
<organism evidence="7 8">
    <name type="scientific">Helianthus annuus</name>
    <name type="common">Common sunflower</name>
    <dbReference type="NCBI Taxonomy" id="4232"/>
    <lineage>
        <taxon>Eukaryota</taxon>
        <taxon>Viridiplantae</taxon>
        <taxon>Streptophyta</taxon>
        <taxon>Embryophyta</taxon>
        <taxon>Tracheophyta</taxon>
        <taxon>Spermatophyta</taxon>
        <taxon>Magnoliopsida</taxon>
        <taxon>eudicotyledons</taxon>
        <taxon>Gunneridae</taxon>
        <taxon>Pentapetalae</taxon>
        <taxon>asterids</taxon>
        <taxon>campanulids</taxon>
        <taxon>Asterales</taxon>
        <taxon>Asteraceae</taxon>
        <taxon>Asteroideae</taxon>
        <taxon>Heliantheae alliance</taxon>
        <taxon>Heliantheae</taxon>
        <taxon>Helianthus</taxon>
    </lineage>
</organism>
<dbReference type="PROSITE" id="PS50848">
    <property type="entry name" value="START"/>
    <property type="match status" value="1"/>
</dbReference>
<name>A0A9K3ED46_HELAN</name>
<reference evidence="7" key="1">
    <citation type="journal article" date="2017" name="Nature">
        <title>The sunflower genome provides insights into oil metabolism, flowering and Asterid evolution.</title>
        <authorList>
            <person name="Badouin H."/>
            <person name="Gouzy J."/>
            <person name="Grassa C.J."/>
            <person name="Murat F."/>
            <person name="Staton S.E."/>
            <person name="Cottret L."/>
            <person name="Lelandais-Briere C."/>
            <person name="Owens G.L."/>
            <person name="Carrere S."/>
            <person name="Mayjonade B."/>
            <person name="Legrand L."/>
            <person name="Gill N."/>
            <person name="Kane N.C."/>
            <person name="Bowers J.E."/>
            <person name="Hubner S."/>
            <person name="Bellec A."/>
            <person name="Berard A."/>
            <person name="Berges H."/>
            <person name="Blanchet N."/>
            <person name="Boniface M.C."/>
            <person name="Brunel D."/>
            <person name="Catrice O."/>
            <person name="Chaidir N."/>
            <person name="Claudel C."/>
            <person name="Donnadieu C."/>
            <person name="Faraut T."/>
            <person name="Fievet G."/>
            <person name="Helmstetter N."/>
            <person name="King M."/>
            <person name="Knapp S.J."/>
            <person name="Lai Z."/>
            <person name="Le Paslier M.C."/>
            <person name="Lippi Y."/>
            <person name="Lorenzon L."/>
            <person name="Mandel J.R."/>
            <person name="Marage G."/>
            <person name="Marchand G."/>
            <person name="Marquand E."/>
            <person name="Bret-Mestries E."/>
            <person name="Morien E."/>
            <person name="Nambeesan S."/>
            <person name="Nguyen T."/>
            <person name="Pegot-Espagnet P."/>
            <person name="Pouilly N."/>
            <person name="Raftis F."/>
            <person name="Sallet E."/>
            <person name="Schiex T."/>
            <person name="Thomas J."/>
            <person name="Vandecasteele C."/>
            <person name="Vares D."/>
            <person name="Vear F."/>
            <person name="Vautrin S."/>
            <person name="Crespi M."/>
            <person name="Mangin B."/>
            <person name="Burke J.M."/>
            <person name="Salse J."/>
            <person name="Munos S."/>
            <person name="Vincourt P."/>
            <person name="Rieseberg L.H."/>
            <person name="Langlade N.B."/>
        </authorList>
    </citation>
    <scope>NUCLEOTIDE SEQUENCE</scope>
    <source>
        <tissue evidence="7">Leaves</tissue>
    </source>
</reference>
<keyword evidence="4" id="KW-0804">Transcription</keyword>
<feature type="domain" description="START" evidence="6">
    <location>
        <begin position="50"/>
        <end position="279"/>
    </location>
</feature>
<dbReference type="SUPFAM" id="SSF55961">
    <property type="entry name" value="Bet v1-like"/>
    <property type="match status" value="1"/>
</dbReference>
<dbReference type="PANTHER" id="PTHR45654">
    <property type="entry name" value="HOMEOBOX-LEUCINE ZIPPER PROTEIN MERISTEM L1"/>
    <property type="match status" value="1"/>
</dbReference>